<gene>
    <name evidence="1" type="ORF">M0811_12290</name>
</gene>
<evidence type="ECO:0000313" key="2">
    <source>
        <dbReference type="Proteomes" id="UP001149090"/>
    </source>
</evidence>
<keyword evidence="2" id="KW-1185">Reference proteome</keyword>
<dbReference type="EMBL" id="JAPDFW010000115">
    <property type="protein sequence ID" value="KAJ5068432.1"/>
    <property type="molecule type" value="Genomic_DNA"/>
</dbReference>
<protein>
    <submittedName>
        <fullName evidence="1">Uncharacterized protein</fullName>
    </submittedName>
</protein>
<proteinExistence type="predicted"/>
<sequence>MFLLNVNDTSNQVHDYSGKSFETIQELIYFLYHDKIDETKLTKEIFEEFTDVKDFYQLNPKSILGSYLLDFYSKNIFNSSKTKKEEEQK</sequence>
<dbReference type="Proteomes" id="UP001149090">
    <property type="component" value="Unassembled WGS sequence"/>
</dbReference>
<dbReference type="AlphaFoldDB" id="A0A9Q0L8S1"/>
<organism evidence="1 2">
    <name type="scientific">Anaeramoeba ignava</name>
    <name type="common">Anaerobic marine amoeba</name>
    <dbReference type="NCBI Taxonomy" id="1746090"/>
    <lineage>
        <taxon>Eukaryota</taxon>
        <taxon>Metamonada</taxon>
        <taxon>Anaeramoebidae</taxon>
        <taxon>Anaeramoeba</taxon>
    </lineage>
</organism>
<dbReference type="OrthoDB" id="6359816at2759"/>
<reference evidence="1" key="1">
    <citation type="submission" date="2022-10" db="EMBL/GenBank/DDBJ databases">
        <title>Novel sulphate-reducing endosymbionts in the free-living metamonad Anaeramoeba.</title>
        <authorList>
            <person name="Jerlstrom-Hultqvist J."/>
            <person name="Cepicka I."/>
            <person name="Gallot-Lavallee L."/>
            <person name="Salas-Leiva D."/>
            <person name="Curtis B.A."/>
            <person name="Zahonova K."/>
            <person name="Pipaliya S."/>
            <person name="Dacks J."/>
            <person name="Roger A.J."/>
        </authorList>
    </citation>
    <scope>NUCLEOTIDE SEQUENCE</scope>
    <source>
        <strain evidence="1">BMAN</strain>
    </source>
</reference>
<name>A0A9Q0L8S1_ANAIG</name>
<comment type="caution">
    <text evidence="1">The sequence shown here is derived from an EMBL/GenBank/DDBJ whole genome shotgun (WGS) entry which is preliminary data.</text>
</comment>
<accession>A0A9Q0L8S1</accession>
<evidence type="ECO:0000313" key="1">
    <source>
        <dbReference type="EMBL" id="KAJ5068432.1"/>
    </source>
</evidence>